<dbReference type="InterPro" id="IPR014942">
    <property type="entry name" value="AbiEii"/>
</dbReference>
<evidence type="ECO:0000313" key="4">
    <source>
        <dbReference type="Proteomes" id="UP000182998"/>
    </source>
</evidence>
<dbReference type="HOGENOM" id="CLU_092368_0_0_6"/>
<dbReference type="Proteomes" id="UP000182998">
    <property type="component" value="Unassembled WGS sequence"/>
</dbReference>
<name>A0A098GI67_LEGMI</name>
<proteinExistence type="predicted"/>
<keyword evidence="4" id="KW-1185">Reference proteome</keyword>
<dbReference type="PATRIC" id="fig|451.8.peg.748"/>
<dbReference type="OrthoDB" id="1550603at2"/>
<dbReference type="GO" id="GO:0016740">
    <property type="term" value="F:transferase activity"/>
    <property type="evidence" value="ECO:0007669"/>
    <property type="project" value="UniProtKB-KW"/>
</dbReference>
<reference evidence="2 4" key="3">
    <citation type="submission" date="2016-10" db="EMBL/GenBank/DDBJ databases">
        <authorList>
            <person name="Varghese N."/>
            <person name="Submissions S."/>
        </authorList>
    </citation>
    <scope>NUCLEOTIDE SEQUENCE [LARGE SCALE GENOMIC DNA]</scope>
    <source>
        <strain evidence="2 4">ATCC 33218</strain>
    </source>
</reference>
<dbReference type="Proteomes" id="UP000032414">
    <property type="component" value="Chromosome I"/>
</dbReference>
<dbReference type="Pfam" id="PF08843">
    <property type="entry name" value="AbiEii"/>
    <property type="match status" value="1"/>
</dbReference>
<dbReference type="EMBL" id="LN614830">
    <property type="protein sequence ID" value="CEG62178.1"/>
    <property type="molecule type" value="Genomic_DNA"/>
</dbReference>
<protein>
    <submittedName>
        <fullName evidence="2">Nucleotidyl transferase AbiEii toxin, Type IV TA system</fullName>
    </submittedName>
</protein>
<reference evidence="1" key="1">
    <citation type="submission" date="2014-09" db="EMBL/GenBank/DDBJ databases">
        <authorList>
            <person name="GOMEZ-VALERO Laura"/>
        </authorList>
    </citation>
    <scope>NUCLEOTIDE SEQUENCE</scope>
    <source>
        <strain evidence="1">ATCC33218</strain>
    </source>
</reference>
<evidence type="ECO:0000313" key="1">
    <source>
        <dbReference type="EMBL" id="CEG62178.1"/>
    </source>
</evidence>
<gene>
    <name evidence="1" type="ORF">LMI_2943</name>
    <name evidence="2" type="ORF">SAMN02982997_00815</name>
</gene>
<reference evidence="3" key="2">
    <citation type="submission" date="2014-09" db="EMBL/GenBank/DDBJ databases">
        <authorList>
            <person name="Gomez-Valero L."/>
        </authorList>
    </citation>
    <scope>NUCLEOTIDE SEQUENCE [LARGE SCALE GENOMIC DNA]</scope>
    <source>
        <strain evidence="3">ATCC33218</strain>
    </source>
</reference>
<dbReference type="AlphaFoldDB" id="A0A098GI67"/>
<dbReference type="EMBL" id="FMVN01000003">
    <property type="protein sequence ID" value="SCY08209.1"/>
    <property type="molecule type" value="Genomic_DNA"/>
</dbReference>
<organism evidence="1 3">
    <name type="scientific">Legionella micdadei</name>
    <name type="common">Tatlockia micdadei</name>
    <dbReference type="NCBI Taxonomy" id="451"/>
    <lineage>
        <taxon>Bacteria</taxon>
        <taxon>Pseudomonadati</taxon>
        <taxon>Pseudomonadota</taxon>
        <taxon>Gammaproteobacteria</taxon>
        <taxon>Legionellales</taxon>
        <taxon>Legionellaceae</taxon>
        <taxon>Legionella</taxon>
    </lineage>
</organism>
<evidence type="ECO:0000313" key="3">
    <source>
        <dbReference type="Proteomes" id="UP000032414"/>
    </source>
</evidence>
<accession>A0A098GI67</accession>
<dbReference type="Gene3D" id="3.10.450.620">
    <property type="entry name" value="JHP933, nucleotidyltransferase-like core domain"/>
    <property type="match status" value="1"/>
</dbReference>
<dbReference type="KEGG" id="tmc:LMI_2943"/>
<sequence>MIPTRFITQWQAHAPWAFERQIEQDLIICRALVELFNDPLIAESIAFRGGTALYKLFIDKPARYSEDIDLVQLKSEPVGPVLDAIRTHLDPWLGKPNSKRSQGRVALTYRYVAEGLPAIPMKLKIEINTQEHFTVLAHHQKLFSISSDWFSGEAKILTYQLEELLGTKLRALYQRKKGRDLFDLWYVDSQIECNHQEIVRIFQHYVQQQNLTISKAQFEENIAQKMSSELFIRDMEPLLVSGLNWDINDAAKHVKEKLLSSLPGESWKGAE</sequence>
<dbReference type="RefSeq" id="WP_052679593.1">
    <property type="nucleotide sequence ID" value="NZ_FMVN01000003.1"/>
</dbReference>
<evidence type="ECO:0000313" key="2">
    <source>
        <dbReference type="EMBL" id="SCY08209.1"/>
    </source>
</evidence>
<keyword evidence="2" id="KW-0808">Transferase</keyword>